<sequence>MDDLVGALSKLKSKWMIGGTALEQGPSSWKVKLRQLEKPELGLLAIAAQAGQVALQPAPQGELQACRPLPCLSLPPLPDTYRSRFRSLWAAQKPDASEKAAVLQLMAARGYTVHPADWMPDSFMRLPVCYTLWADWAEEQERDLDEKLTAETWEDFSQAARVQSLHAMRVRDASEARELLASKMDQLPAAQRLQLLHVLETSLSDEDQEFLEHLQGNDRSGKVQQFAQDLLARLGLRTGDQSDLEELADFHRIERQGILKRRQVLSPNKLKNNAQRERRAALYDQINLVSFAARFELSVEQLIDSWAFGDEQADRGFCGMVARTAADKTVLQCVDRVLAQETLSEVVLQSLLGRLSAQSRAEKLPQVMQHADSSCDVVITCLGDDLGTVQTKLVQGSPLLQSMLEQVRERVESDASTIINTMLTRKLFQLGLIVSADTAKILIEEFVEAGIMKMDNALAMLHFNATLLPRE</sequence>
<gene>
    <name evidence="1" type="ORF">SAMN05444141_102117</name>
</gene>
<dbReference type="AlphaFoldDB" id="A0A1I6Z6W4"/>
<accession>A0A1I6Z6W4</accession>
<evidence type="ECO:0000313" key="2">
    <source>
        <dbReference type="Proteomes" id="UP000183371"/>
    </source>
</evidence>
<dbReference type="Proteomes" id="UP000183371">
    <property type="component" value="Unassembled WGS sequence"/>
</dbReference>
<keyword evidence="2" id="KW-1185">Reference proteome</keyword>
<protein>
    <submittedName>
        <fullName evidence="1">Uncharacterized protein</fullName>
    </submittedName>
</protein>
<evidence type="ECO:0000313" key="1">
    <source>
        <dbReference type="EMBL" id="SFT58452.1"/>
    </source>
</evidence>
<reference evidence="2" key="1">
    <citation type="submission" date="2016-10" db="EMBL/GenBank/DDBJ databases">
        <authorList>
            <person name="Varghese N."/>
            <person name="Submissions S."/>
        </authorList>
    </citation>
    <scope>NUCLEOTIDE SEQUENCE [LARGE SCALE GENOMIC DNA]</scope>
    <source>
        <strain evidence="2">DSM 17465</strain>
    </source>
</reference>
<organism evidence="1 2">
    <name type="scientific">Pseudovibrio denitrificans</name>
    <dbReference type="NCBI Taxonomy" id="258256"/>
    <lineage>
        <taxon>Bacteria</taxon>
        <taxon>Pseudomonadati</taxon>
        <taxon>Pseudomonadota</taxon>
        <taxon>Alphaproteobacteria</taxon>
        <taxon>Hyphomicrobiales</taxon>
        <taxon>Stappiaceae</taxon>
        <taxon>Pseudovibrio</taxon>
    </lineage>
</organism>
<dbReference type="Pfam" id="PF18944">
    <property type="entry name" value="DUF5691"/>
    <property type="match status" value="1"/>
</dbReference>
<proteinExistence type="predicted"/>
<dbReference type="InterPro" id="IPR043746">
    <property type="entry name" value="DUF5691"/>
</dbReference>
<dbReference type="EMBL" id="FPBD01000002">
    <property type="protein sequence ID" value="SFT58452.1"/>
    <property type="molecule type" value="Genomic_DNA"/>
</dbReference>
<name>A0A1I6Z6W4_9HYPH</name>
<dbReference type="RefSeq" id="WP_054785750.1">
    <property type="nucleotide sequence ID" value="NZ_FPBD01000002.1"/>
</dbReference>